<dbReference type="EMBL" id="MFJX01000027">
    <property type="protein sequence ID" value="OGG30646.1"/>
    <property type="molecule type" value="Genomic_DNA"/>
</dbReference>
<evidence type="ECO:0000259" key="1">
    <source>
        <dbReference type="Pfam" id="PF00535"/>
    </source>
</evidence>
<dbReference type="SUPFAM" id="SSF53448">
    <property type="entry name" value="Nucleotide-diphospho-sugar transferases"/>
    <property type="match status" value="1"/>
</dbReference>
<name>A0A1F6B157_9BACT</name>
<protein>
    <recommendedName>
        <fullName evidence="1">Glycosyltransferase 2-like domain-containing protein</fullName>
    </recommendedName>
</protein>
<dbReference type="Proteomes" id="UP000176450">
    <property type="component" value="Unassembled WGS sequence"/>
</dbReference>
<feature type="domain" description="Glycosyltransferase 2-like" evidence="1">
    <location>
        <begin position="4"/>
        <end position="119"/>
    </location>
</feature>
<reference evidence="2 3" key="1">
    <citation type="journal article" date="2016" name="Nat. Commun.">
        <title>Thousands of microbial genomes shed light on interconnected biogeochemical processes in an aquifer system.</title>
        <authorList>
            <person name="Anantharaman K."/>
            <person name="Brown C.T."/>
            <person name="Hug L.A."/>
            <person name="Sharon I."/>
            <person name="Castelle C.J."/>
            <person name="Probst A.J."/>
            <person name="Thomas B.C."/>
            <person name="Singh A."/>
            <person name="Wilkins M.J."/>
            <person name="Karaoz U."/>
            <person name="Brodie E.L."/>
            <person name="Williams K.H."/>
            <person name="Hubbard S.S."/>
            <person name="Banfield J.F."/>
        </authorList>
    </citation>
    <scope>NUCLEOTIDE SEQUENCE [LARGE SCALE GENOMIC DNA]</scope>
</reference>
<sequence>MDLSVIVVSFNTKQLLDACLLSVFSSLRLSKLKFEIIVIDNDSKDGTREMLHKKYPRVIAVFNKENVGFGKANNQGIHRASGKYILLLNSDTVILDDAVGSLYAFAQQHPLAFVGPKILNPDKSIQTSCGPFFTLPVAFAALYLKGDTIGLTRWSPGTTREVDWISGACIMGPRSVFLDNLLFDEEVFMYMEEVDLLMRAKQKGYRTFFYPESRIIHVGSGSSINKRTGPVLNIYKGLLYVYKKHYSPSAQCVLTWMLKAKAILGMCVGYIVGSDYLKQTYEEAYRLV</sequence>
<gene>
    <name evidence="2" type="ORF">A3A63_02330</name>
</gene>
<dbReference type="Gene3D" id="3.90.550.10">
    <property type="entry name" value="Spore Coat Polysaccharide Biosynthesis Protein SpsA, Chain A"/>
    <property type="match status" value="1"/>
</dbReference>
<evidence type="ECO:0000313" key="2">
    <source>
        <dbReference type="EMBL" id="OGG30646.1"/>
    </source>
</evidence>
<dbReference type="PANTHER" id="PTHR43179">
    <property type="entry name" value="RHAMNOSYLTRANSFERASE WBBL"/>
    <property type="match status" value="1"/>
</dbReference>
<proteinExistence type="predicted"/>
<dbReference type="AlphaFoldDB" id="A0A1F6B157"/>
<organism evidence="2 3">
    <name type="scientific">Candidatus Gottesmanbacteria bacterium RIFCSPLOWO2_01_FULL_46_9</name>
    <dbReference type="NCBI Taxonomy" id="1798394"/>
    <lineage>
        <taxon>Bacteria</taxon>
        <taxon>Candidatus Gottesmaniibacteriota</taxon>
    </lineage>
</organism>
<comment type="caution">
    <text evidence="2">The sequence shown here is derived from an EMBL/GenBank/DDBJ whole genome shotgun (WGS) entry which is preliminary data.</text>
</comment>
<dbReference type="PANTHER" id="PTHR43179:SF7">
    <property type="entry name" value="RHAMNOSYLTRANSFERASE WBBL"/>
    <property type="match status" value="1"/>
</dbReference>
<dbReference type="CDD" id="cd04186">
    <property type="entry name" value="GT_2_like_c"/>
    <property type="match status" value="1"/>
</dbReference>
<dbReference type="Pfam" id="PF00535">
    <property type="entry name" value="Glycos_transf_2"/>
    <property type="match status" value="1"/>
</dbReference>
<dbReference type="InterPro" id="IPR029044">
    <property type="entry name" value="Nucleotide-diphossugar_trans"/>
</dbReference>
<accession>A0A1F6B157</accession>
<dbReference type="InterPro" id="IPR001173">
    <property type="entry name" value="Glyco_trans_2-like"/>
</dbReference>
<evidence type="ECO:0000313" key="3">
    <source>
        <dbReference type="Proteomes" id="UP000176450"/>
    </source>
</evidence>